<reference evidence="2" key="1">
    <citation type="submission" date="2023-03" db="EMBL/GenBank/DDBJ databases">
        <title>Massive genome expansion in bonnet fungi (Mycena s.s.) driven by repeated elements and novel gene families across ecological guilds.</title>
        <authorList>
            <consortium name="Lawrence Berkeley National Laboratory"/>
            <person name="Harder C.B."/>
            <person name="Miyauchi S."/>
            <person name="Viragh M."/>
            <person name="Kuo A."/>
            <person name="Thoen E."/>
            <person name="Andreopoulos B."/>
            <person name="Lu D."/>
            <person name="Skrede I."/>
            <person name="Drula E."/>
            <person name="Henrissat B."/>
            <person name="Morin E."/>
            <person name="Kohler A."/>
            <person name="Barry K."/>
            <person name="LaButti K."/>
            <person name="Morin E."/>
            <person name="Salamov A."/>
            <person name="Lipzen A."/>
            <person name="Mereny Z."/>
            <person name="Hegedus B."/>
            <person name="Baldrian P."/>
            <person name="Stursova M."/>
            <person name="Weitz H."/>
            <person name="Taylor A."/>
            <person name="Grigoriev I.V."/>
            <person name="Nagy L.G."/>
            <person name="Martin F."/>
            <person name="Kauserud H."/>
        </authorList>
    </citation>
    <scope>NUCLEOTIDE SEQUENCE</scope>
    <source>
        <strain evidence="2">9284</strain>
    </source>
</reference>
<protein>
    <recommendedName>
        <fullName evidence="1">F-box domain-containing protein</fullName>
    </recommendedName>
</protein>
<evidence type="ECO:0000313" key="3">
    <source>
        <dbReference type="Proteomes" id="UP001221142"/>
    </source>
</evidence>
<dbReference type="Gene3D" id="1.20.1280.50">
    <property type="match status" value="1"/>
</dbReference>
<comment type="caution">
    <text evidence="2">The sequence shown here is derived from an EMBL/GenBank/DDBJ whole genome shotgun (WGS) entry which is preliminary data.</text>
</comment>
<dbReference type="AlphaFoldDB" id="A0AAD7FKA1"/>
<evidence type="ECO:0000313" key="2">
    <source>
        <dbReference type="EMBL" id="KAJ7623763.1"/>
    </source>
</evidence>
<proteinExistence type="predicted"/>
<dbReference type="InterPro" id="IPR036047">
    <property type="entry name" value="F-box-like_dom_sf"/>
</dbReference>
<dbReference type="InterPro" id="IPR001810">
    <property type="entry name" value="F-box_dom"/>
</dbReference>
<sequence length="418" mass="46566">MASSFTRHDVDSSSESQETAFSLSMDRLRIQYINSAMTVSKLPRALLKEKKRAQARLDAYIYPTHTLPPEIVSEIFTHVLPPYPLRPPATGFGSPTLLSHVCRSWREIALSTPRLWRAIAIHLCGLVPARVHIAIDACGLVHSHIDSPAKAHMLETWLARSQCCPLSISISASPYASPSALDSVLSTLLAHYRRWEYFRLVGFFHHVQYMSELLRSDVTLLRELQIDFSGATEAEKTVTPFPNTPRLHALVLLSTSVPRYITLPWSQLTHFTAKFSDQKNCSALLQKMPGLIYCKVELCGYNPSENPPIVLARLETLILQNASEPRNKLTGLLASLTLPSLRRLHVPEAFLLPDPVDTFSQFVSRSGCGSLEQVNIVGQTKAGEYQETSAMRGIAGKSQVVVQSRYTAEDVDSETDEE</sequence>
<dbReference type="EMBL" id="JARKIF010000014">
    <property type="protein sequence ID" value="KAJ7623763.1"/>
    <property type="molecule type" value="Genomic_DNA"/>
</dbReference>
<gene>
    <name evidence="2" type="ORF">FB45DRAFT_926681</name>
</gene>
<organism evidence="2 3">
    <name type="scientific">Roridomyces roridus</name>
    <dbReference type="NCBI Taxonomy" id="1738132"/>
    <lineage>
        <taxon>Eukaryota</taxon>
        <taxon>Fungi</taxon>
        <taxon>Dikarya</taxon>
        <taxon>Basidiomycota</taxon>
        <taxon>Agaricomycotina</taxon>
        <taxon>Agaricomycetes</taxon>
        <taxon>Agaricomycetidae</taxon>
        <taxon>Agaricales</taxon>
        <taxon>Marasmiineae</taxon>
        <taxon>Mycenaceae</taxon>
        <taxon>Roridomyces</taxon>
    </lineage>
</organism>
<keyword evidence="3" id="KW-1185">Reference proteome</keyword>
<accession>A0AAD7FKA1</accession>
<dbReference type="Proteomes" id="UP001221142">
    <property type="component" value="Unassembled WGS sequence"/>
</dbReference>
<feature type="domain" description="F-box" evidence="1">
    <location>
        <begin position="66"/>
        <end position="121"/>
    </location>
</feature>
<evidence type="ECO:0000259" key="1">
    <source>
        <dbReference type="Pfam" id="PF12937"/>
    </source>
</evidence>
<name>A0AAD7FKA1_9AGAR</name>
<dbReference type="Pfam" id="PF12937">
    <property type="entry name" value="F-box-like"/>
    <property type="match status" value="1"/>
</dbReference>
<dbReference type="SUPFAM" id="SSF81383">
    <property type="entry name" value="F-box domain"/>
    <property type="match status" value="1"/>
</dbReference>